<dbReference type="PANTHER" id="PTHR24416">
    <property type="entry name" value="TYROSINE-PROTEIN KINASE RECEPTOR"/>
    <property type="match status" value="1"/>
</dbReference>
<dbReference type="Proteomes" id="UP001652625">
    <property type="component" value="Chromosome 09"/>
</dbReference>
<keyword evidence="1" id="KW-0472">Membrane</keyword>
<evidence type="ECO:0000259" key="2">
    <source>
        <dbReference type="PROSITE" id="PS50011"/>
    </source>
</evidence>
<protein>
    <submittedName>
        <fullName evidence="4">Mast/stem cell growth factor receptor kita isoform X2</fullName>
    </submittedName>
</protein>
<dbReference type="PRINTS" id="PR00109">
    <property type="entry name" value="TYRKINASE"/>
</dbReference>
<keyword evidence="3" id="KW-1185">Reference proteome</keyword>
<dbReference type="SMART" id="SM00219">
    <property type="entry name" value="TyrKc"/>
    <property type="match status" value="1"/>
</dbReference>
<dbReference type="PROSITE" id="PS00109">
    <property type="entry name" value="PROTEIN_KINASE_TYR"/>
    <property type="match status" value="1"/>
</dbReference>
<evidence type="ECO:0000313" key="4">
    <source>
        <dbReference type="RefSeq" id="XP_065661247.1"/>
    </source>
</evidence>
<keyword evidence="4" id="KW-0675">Receptor</keyword>
<dbReference type="InterPro" id="IPR020635">
    <property type="entry name" value="Tyr_kinase_cat_dom"/>
</dbReference>
<dbReference type="CDD" id="cd00192">
    <property type="entry name" value="PTKc"/>
    <property type="match status" value="1"/>
</dbReference>
<dbReference type="Pfam" id="PF07714">
    <property type="entry name" value="PK_Tyr_Ser-Thr"/>
    <property type="match status" value="1"/>
</dbReference>
<dbReference type="PANTHER" id="PTHR24416:SF583">
    <property type="entry name" value="RECEPTOR PROTEIN-TYROSINE KINASE"/>
    <property type="match status" value="1"/>
</dbReference>
<dbReference type="Gene3D" id="3.30.200.20">
    <property type="entry name" value="Phosphorylase Kinase, domain 1"/>
    <property type="match status" value="1"/>
</dbReference>
<feature type="domain" description="Protein kinase" evidence="2">
    <location>
        <begin position="391"/>
        <end position="725"/>
    </location>
</feature>
<dbReference type="RefSeq" id="XP_065661247.1">
    <property type="nucleotide sequence ID" value="XM_065805175.1"/>
</dbReference>
<dbReference type="SUPFAM" id="SSF56112">
    <property type="entry name" value="Protein kinase-like (PK-like)"/>
    <property type="match status" value="1"/>
</dbReference>
<dbReference type="PROSITE" id="PS50011">
    <property type="entry name" value="PROTEIN_KINASE_DOM"/>
    <property type="match status" value="1"/>
</dbReference>
<dbReference type="InterPro" id="IPR001245">
    <property type="entry name" value="Ser-Thr/Tyr_kinase_cat_dom"/>
</dbReference>
<sequence>MHLTYNGINQNNEFDFNCTNASCKQCLTVCKQPLPFNLSRCESTCTASKACQLGCQFYSKLFVGKQNGKNGTNLPNIFSSYILNIDNQFLSSTFQWPYIMSNNNLVSSIYLVTITNQNGIFQKETVLGLVAGNQTQVIEADVCNNLVDESYLFEEHNNFKINVYPINYNGYKKQTNLTSLFSNFRKTVGVSSINISSHGMYLRDYEFEYLSWNITYVLPKGISYYSSIGAETLQPYCLTNDVGENVFPPFKVIFNNLSGSFKMINPSHDRLKGCIIRLKILTNIGNCTVGNVSEISFTYTGCQDVYNFENCSLSIISSTSTKFSVSIIVWIAVPSATLIIILIVICIWKKTRSNHSSKWKDNFFRFYAIQYIETQVSLKQIDVWEMLPQDICFKEKIGEGAFGTVYKGAIKSEINMNAKYVNQQSLLNFLEKYPDGTAPKVVAIKCLKDIATENELLDFRDEINIMKDVGYHKNIVNMVGWSTFKNSFCLIVEYMENGDLLSFMRKSRAIICSNEEYKKKAGQFFYENCYLDDQKNDSMLDDNQISTPNKENLMIAPNELLSFAWQIASGMEYLGAAKLVHRDLAARNILVGNKRNVKISDFGLARKINDDQIYVCKNNRRLPIKWMSVEAIFDSLFTSCSDVWSYGIVLFEIVTLGGSPYPNLNNHELLRCLKMGYRMEKPENCGNQIYQIMQQCWNENPLLRPTFTELREHFGDIIGQENNYFNFDIDESKNYYNVASFNSLESHTDETDDKLGKELEIITKRVIPLKLNSLSKSYLQNNSVNINRS</sequence>
<keyword evidence="1" id="KW-0812">Transmembrane</keyword>
<reference evidence="4" key="1">
    <citation type="submission" date="2025-08" db="UniProtKB">
        <authorList>
            <consortium name="RefSeq"/>
        </authorList>
    </citation>
    <scope>IDENTIFICATION</scope>
</reference>
<dbReference type="Gene3D" id="1.10.510.10">
    <property type="entry name" value="Transferase(Phosphotransferase) domain 1"/>
    <property type="match status" value="1"/>
</dbReference>
<dbReference type="GeneID" id="105847707"/>
<evidence type="ECO:0000256" key="1">
    <source>
        <dbReference type="SAM" id="Phobius"/>
    </source>
</evidence>
<keyword evidence="1" id="KW-1133">Transmembrane helix</keyword>
<dbReference type="InterPro" id="IPR011009">
    <property type="entry name" value="Kinase-like_dom_sf"/>
</dbReference>
<dbReference type="InterPro" id="IPR050122">
    <property type="entry name" value="RTK"/>
</dbReference>
<accession>A0ABM4CHP8</accession>
<proteinExistence type="predicted"/>
<gene>
    <name evidence="4" type="primary">LOC105847707</name>
</gene>
<feature type="transmembrane region" description="Helical" evidence="1">
    <location>
        <begin position="327"/>
        <end position="348"/>
    </location>
</feature>
<dbReference type="InterPro" id="IPR000719">
    <property type="entry name" value="Prot_kinase_dom"/>
</dbReference>
<organism evidence="3 4">
    <name type="scientific">Hydra vulgaris</name>
    <name type="common">Hydra</name>
    <name type="synonym">Hydra attenuata</name>
    <dbReference type="NCBI Taxonomy" id="6087"/>
    <lineage>
        <taxon>Eukaryota</taxon>
        <taxon>Metazoa</taxon>
        <taxon>Cnidaria</taxon>
        <taxon>Hydrozoa</taxon>
        <taxon>Hydroidolina</taxon>
        <taxon>Anthoathecata</taxon>
        <taxon>Aplanulata</taxon>
        <taxon>Hydridae</taxon>
        <taxon>Hydra</taxon>
    </lineage>
</organism>
<dbReference type="InterPro" id="IPR008266">
    <property type="entry name" value="Tyr_kinase_AS"/>
</dbReference>
<name>A0ABM4CHP8_HYDVU</name>
<evidence type="ECO:0000313" key="3">
    <source>
        <dbReference type="Proteomes" id="UP001652625"/>
    </source>
</evidence>